<evidence type="ECO:0000259" key="4">
    <source>
        <dbReference type="Pfam" id="PF00501"/>
    </source>
</evidence>
<dbReference type="PANTHER" id="PTHR43272:SF89">
    <property type="entry name" value="LONG-CHAIN-FATTY-ACID--COA LIGASE"/>
    <property type="match status" value="1"/>
</dbReference>
<dbReference type="SUPFAM" id="SSF56801">
    <property type="entry name" value="Acetyl-CoA synthetase-like"/>
    <property type="match status" value="1"/>
</dbReference>
<keyword evidence="2" id="KW-0443">Lipid metabolism</keyword>
<keyword evidence="2" id="KW-0276">Fatty acid metabolism</keyword>
<protein>
    <recommendedName>
        <fullName evidence="3">long-chain-fatty-acid--CoA ligase</fullName>
        <ecNumber evidence="3">6.2.1.3</ecNumber>
    </recommendedName>
</protein>
<reference evidence="6" key="1">
    <citation type="submission" date="2022-11" db="UniProtKB">
        <authorList>
            <consortium name="WormBaseParasite"/>
        </authorList>
    </citation>
    <scope>IDENTIFICATION</scope>
</reference>
<dbReference type="PANTHER" id="PTHR43272">
    <property type="entry name" value="LONG-CHAIN-FATTY-ACID--COA LIGASE"/>
    <property type="match status" value="1"/>
</dbReference>
<sequence>MPAEPSKTVPTYPKHPKFENYSRILPGEERIHESVLIPSGKRITGPADDSVKTLFDLLQRGIRVSGNGEFVGERKGPNKEYTWLRYQQMATSAQLIGSGLIALGVKPSAENRVGIAGANCSEYLIATFALVSYSIINVPLYQNYKFEALIEIVNNCELEVIFCDNLERALTFQNSSSEMPSLKKIIIFHTDKPIFANGKTTKGNVELIEWDYLLKLGENNLAPVSPPEPNDIYIICNTSGTTGRPKGVQLSHKAILTAMGGLYHQWCIDPNCMVFDKDDVYLSFLSPAHVYEQLMQAFIIYNGAKLGLYSGNITKLLDDMQILKPTIVSLVTSGGAPITAKVMNFSKIIYGVPLVEGYGQSECSAAGTLSMLSDTGNGHVGGPVKFLYLSPWAQVKLSDVEELNYFAADDKGEVCFRGSAIMSGYFREPELTAKAIDSDGWLHTGDIGQWLPNGSLRIIDRKNNFFKLAQGDFVSPEQVENVYSQHELVNQIFVDGKTTESFLIAIIVINIKALEAELGKPSNSRYKALVDKEPDFLDNEYVREFVVQELRIFGASKGLNTLEQIKAAELTLEEFTVESGLLTPTLKIKRQQMRQKYEKTIEKLYSDTNGF</sequence>
<organism evidence="5 6">
    <name type="scientific">Panagrolaimus davidi</name>
    <dbReference type="NCBI Taxonomy" id="227884"/>
    <lineage>
        <taxon>Eukaryota</taxon>
        <taxon>Metazoa</taxon>
        <taxon>Ecdysozoa</taxon>
        <taxon>Nematoda</taxon>
        <taxon>Chromadorea</taxon>
        <taxon>Rhabditida</taxon>
        <taxon>Tylenchina</taxon>
        <taxon>Panagrolaimomorpha</taxon>
        <taxon>Panagrolaimoidea</taxon>
        <taxon>Panagrolaimidae</taxon>
        <taxon>Panagrolaimus</taxon>
    </lineage>
</organism>
<dbReference type="InterPro" id="IPR042099">
    <property type="entry name" value="ANL_N_sf"/>
</dbReference>
<accession>A0A914PHL9</accession>
<feature type="domain" description="AMP-dependent synthetase/ligase" evidence="4">
    <location>
        <begin position="79"/>
        <end position="332"/>
    </location>
</feature>
<dbReference type="PROSITE" id="PS00455">
    <property type="entry name" value="AMP_BINDING"/>
    <property type="match status" value="1"/>
</dbReference>
<evidence type="ECO:0000256" key="1">
    <source>
        <dbReference type="ARBA" id="ARBA00022598"/>
    </source>
</evidence>
<proteinExistence type="predicted"/>
<dbReference type="AlphaFoldDB" id="A0A914PHL9"/>
<dbReference type="GO" id="GO:0004467">
    <property type="term" value="F:long-chain fatty acid-CoA ligase activity"/>
    <property type="evidence" value="ECO:0007669"/>
    <property type="project" value="UniProtKB-EC"/>
</dbReference>
<dbReference type="InterPro" id="IPR000873">
    <property type="entry name" value="AMP-dep_synth/lig_dom"/>
</dbReference>
<name>A0A914PHL9_9BILA</name>
<dbReference type="Gene3D" id="3.40.50.12780">
    <property type="entry name" value="N-terminal domain of ligase-like"/>
    <property type="match status" value="1"/>
</dbReference>
<keyword evidence="5" id="KW-1185">Reference proteome</keyword>
<dbReference type="GO" id="GO:0005783">
    <property type="term" value="C:endoplasmic reticulum"/>
    <property type="evidence" value="ECO:0007669"/>
    <property type="project" value="TreeGrafter"/>
</dbReference>
<dbReference type="Proteomes" id="UP000887578">
    <property type="component" value="Unplaced"/>
</dbReference>
<dbReference type="WBParaSite" id="PDA_v2.g17326.t1">
    <property type="protein sequence ID" value="PDA_v2.g17326.t1"/>
    <property type="gene ID" value="PDA_v2.g17326"/>
</dbReference>
<dbReference type="GO" id="GO:0016020">
    <property type="term" value="C:membrane"/>
    <property type="evidence" value="ECO:0007669"/>
    <property type="project" value="TreeGrafter"/>
</dbReference>
<dbReference type="InterPro" id="IPR020845">
    <property type="entry name" value="AMP-binding_CS"/>
</dbReference>
<keyword evidence="1" id="KW-0436">Ligase</keyword>
<evidence type="ECO:0000313" key="5">
    <source>
        <dbReference type="Proteomes" id="UP000887578"/>
    </source>
</evidence>
<evidence type="ECO:0000313" key="6">
    <source>
        <dbReference type="WBParaSite" id="PDA_v2.g17326.t1"/>
    </source>
</evidence>
<dbReference type="Pfam" id="PF00501">
    <property type="entry name" value="AMP-binding"/>
    <property type="match status" value="1"/>
</dbReference>
<evidence type="ECO:0000256" key="3">
    <source>
        <dbReference type="ARBA" id="ARBA00026121"/>
    </source>
</evidence>
<dbReference type="EC" id="6.2.1.3" evidence="3"/>
<evidence type="ECO:0000256" key="2">
    <source>
        <dbReference type="ARBA" id="ARBA00022832"/>
    </source>
</evidence>